<protein>
    <submittedName>
        <fullName evidence="1">Uncharacterized protein</fullName>
    </submittedName>
</protein>
<comment type="caution">
    <text evidence="1">The sequence shown here is derived from an EMBL/GenBank/DDBJ whole genome shotgun (WGS) entry which is preliminary data.</text>
</comment>
<sequence length="84" mass="8887">MLDGIREPGVVLEEVRAAVGSGAAVSGLALELTLSLCGGSRFPADAFERLVALLGDVAFRAHAGAWEFVKGRRGRWCPMGSNTW</sequence>
<organism evidence="1 2">
    <name type="scientific">Pyxidicoccus fallax</name>
    <dbReference type="NCBI Taxonomy" id="394095"/>
    <lineage>
        <taxon>Bacteria</taxon>
        <taxon>Pseudomonadati</taxon>
        <taxon>Myxococcota</taxon>
        <taxon>Myxococcia</taxon>
        <taxon>Myxococcales</taxon>
        <taxon>Cystobacterineae</taxon>
        <taxon>Myxococcaceae</taxon>
        <taxon>Pyxidicoccus</taxon>
    </lineage>
</organism>
<dbReference type="AlphaFoldDB" id="A0A848L842"/>
<reference evidence="1 2" key="1">
    <citation type="submission" date="2020-04" db="EMBL/GenBank/DDBJ databases">
        <title>Draft genome of Pyxidicoccus fallax type strain.</title>
        <authorList>
            <person name="Whitworth D.E."/>
        </authorList>
    </citation>
    <scope>NUCLEOTIDE SEQUENCE [LARGE SCALE GENOMIC DNA]</scope>
    <source>
        <strain evidence="1 2">DSM 14698</strain>
    </source>
</reference>
<evidence type="ECO:0000313" key="1">
    <source>
        <dbReference type="EMBL" id="NMO14737.1"/>
    </source>
</evidence>
<dbReference type="EMBL" id="JABBJJ010000024">
    <property type="protein sequence ID" value="NMO14737.1"/>
    <property type="molecule type" value="Genomic_DNA"/>
</dbReference>
<gene>
    <name evidence="1" type="ORF">HG543_07670</name>
</gene>
<dbReference type="RefSeq" id="WP_169344032.1">
    <property type="nucleotide sequence ID" value="NZ_JABBJJ010000024.1"/>
</dbReference>
<keyword evidence="2" id="KW-1185">Reference proteome</keyword>
<dbReference type="Proteomes" id="UP000518300">
    <property type="component" value="Unassembled WGS sequence"/>
</dbReference>
<name>A0A848L842_9BACT</name>
<accession>A0A848L842</accession>
<proteinExistence type="predicted"/>
<evidence type="ECO:0000313" key="2">
    <source>
        <dbReference type="Proteomes" id="UP000518300"/>
    </source>
</evidence>